<evidence type="ECO:0000313" key="5">
    <source>
        <dbReference type="EMBL" id="GAQ79074.1"/>
    </source>
</evidence>
<feature type="region of interest" description="Disordered" evidence="4">
    <location>
        <begin position="60"/>
        <end position="180"/>
    </location>
</feature>
<dbReference type="GO" id="GO:0005634">
    <property type="term" value="C:nucleus"/>
    <property type="evidence" value="ECO:0007669"/>
    <property type="project" value="UniProtKB-SubCell"/>
</dbReference>
<evidence type="ECO:0000256" key="3">
    <source>
        <dbReference type="ARBA" id="ARBA00023242"/>
    </source>
</evidence>
<feature type="compositionally biased region" description="Basic residues" evidence="4">
    <location>
        <begin position="279"/>
        <end position="288"/>
    </location>
</feature>
<dbReference type="InterPro" id="IPR003107">
    <property type="entry name" value="HAT"/>
</dbReference>
<feature type="region of interest" description="Disordered" evidence="4">
    <location>
        <begin position="656"/>
        <end position="680"/>
    </location>
</feature>
<proteinExistence type="inferred from homology"/>
<dbReference type="GO" id="GO:1902369">
    <property type="term" value="P:negative regulation of RNA catabolic process"/>
    <property type="evidence" value="ECO:0000318"/>
    <property type="project" value="GO_Central"/>
</dbReference>
<evidence type="ECO:0000313" key="6">
    <source>
        <dbReference type="Proteomes" id="UP000054558"/>
    </source>
</evidence>
<evidence type="ECO:0000256" key="1">
    <source>
        <dbReference type="ARBA" id="ARBA00004123"/>
    </source>
</evidence>
<dbReference type="Pfam" id="PF08424">
    <property type="entry name" value="NRDE-2"/>
    <property type="match status" value="1"/>
</dbReference>
<dbReference type="Proteomes" id="UP000054558">
    <property type="component" value="Unassembled WGS sequence"/>
</dbReference>
<dbReference type="OrthoDB" id="297219at2759"/>
<dbReference type="AlphaFoldDB" id="A0A1Y1HKF9"/>
<feature type="region of interest" description="Disordered" evidence="4">
    <location>
        <begin position="563"/>
        <end position="620"/>
    </location>
</feature>
<dbReference type="InterPro" id="IPR013633">
    <property type="entry name" value="NRDE-2"/>
</dbReference>
<organism evidence="5 6">
    <name type="scientific">Klebsormidium nitens</name>
    <name type="common">Green alga</name>
    <name type="synonym">Ulothrix nitens</name>
    <dbReference type="NCBI Taxonomy" id="105231"/>
    <lineage>
        <taxon>Eukaryota</taxon>
        <taxon>Viridiplantae</taxon>
        <taxon>Streptophyta</taxon>
        <taxon>Klebsormidiophyceae</taxon>
        <taxon>Klebsormidiales</taxon>
        <taxon>Klebsormidiaceae</taxon>
        <taxon>Klebsormidium</taxon>
    </lineage>
</organism>
<dbReference type="PANTHER" id="PTHR13471">
    <property type="entry name" value="TETRATRICOPEPTIDE-LIKE HELICAL"/>
    <property type="match status" value="1"/>
</dbReference>
<gene>
    <name evidence="5" type="ORF">KFL_000240040</name>
</gene>
<comment type="subcellular location">
    <subcellularLocation>
        <location evidence="1">Nucleus</location>
    </subcellularLocation>
</comment>
<dbReference type="GO" id="GO:0006396">
    <property type="term" value="P:RNA processing"/>
    <property type="evidence" value="ECO:0007669"/>
    <property type="project" value="InterPro"/>
</dbReference>
<protein>
    <submittedName>
        <fullName evidence="5">Uncharacterized protein</fullName>
    </submittedName>
</protein>
<reference evidence="5 6" key="1">
    <citation type="journal article" date="2014" name="Nat. Commun.">
        <title>Klebsormidium flaccidum genome reveals primary factors for plant terrestrial adaptation.</title>
        <authorList>
            <person name="Hori K."/>
            <person name="Maruyama F."/>
            <person name="Fujisawa T."/>
            <person name="Togashi T."/>
            <person name="Yamamoto N."/>
            <person name="Seo M."/>
            <person name="Sato S."/>
            <person name="Yamada T."/>
            <person name="Mori H."/>
            <person name="Tajima N."/>
            <person name="Moriyama T."/>
            <person name="Ikeuchi M."/>
            <person name="Watanabe M."/>
            <person name="Wada H."/>
            <person name="Kobayashi K."/>
            <person name="Saito M."/>
            <person name="Masuda T."/>
            <person name="Sasaki-Sekimoto Y."/>
            <person name="Mashiguchi K."/>
            <person name="Awai K."/>
            <person name="Shimojima M."/>
            <person name="Masuda S."/>
            <person name="Iwai M."/>
            <person name="Nobusawa T."/>
            <person name="Narise T."/>
            <person name="Kondo S."/>
            <person name="Saito H."/>
            <person name="Sato R."/>
            <person name="Murakawa M."/>
            <person name="Ihara Y."/>
            <person name="Oshima-Yamada Y."/>
            <person name="Ohtaka K."/>
            <person name="Satoh M."/>
            <person name="Sonobe K."/>
            <person name="Ishii M."/>
            <person name="Ohtani R."/>
            <person name="Kanamori-Sato M."/>
            <person name="Honoki R."/>
            <person name="Miyazaki D."/>
            <person name="Mochizuki H."/>
            <person name="Umetsu J."/>
            <person name="Higashi K."/>
            <person name="Shibata D."/>
            <person name="Kamiya Y."/>
            <person name="Sato N."/>
            <person name="Nakamura Y."/>
            <person name="Tabata S."/>
            <person name="Ida S."/>
            <person name="Kurokawa K."/>
            <person name="Ohta H."/>
        </authorList>
    </citation>
    <scope>NUCLEOTIDE SEQUENCE [LARGE SCALE GENOMIC DNA]</scope>
    <source>
        <strain evidence="5 6">NIES-2285</strain>
    </source>
</reference>
<feature type="region of interest" description="Disordered" evidence="4">
    <location>
        <begin position="242"/>
        <end position="328"/>
    </location>
</feature>
<feature type="compositionally biased region" description="Basic residues" evidence="4">
    <location>
        <begin position="130"/>
        <end position="142"/>
    </location>
</feature>
<accession>A0A1Y1HKF9</accession>
<dbReference type="PANTHER" id="PTHR13471:SF0">
    <property type="entry name" value="NUCLEAR EXOSOME REGULATOR NRDE2"/>
    <property type="match status" value="1"/>
</dbReference>
<dbReference type="SUPFAM" id="SSF48452">
    <property type="entry name" value="TPR-like"/>
    <property type="match status" value="1"/>
</dbReference>
<name>A0A1Y1HKF9_KLENI</name>
<dbReference type="STRING" id="105231.A0A1Y1HKF9"/>
<feature type="compositionally biased region" description="Acidic residues" evidence="4">
    <location>
        <begin position="315"/>
        <end position="328"/>
    </location>
</feature>
<dbReference type="EMBL" id="DF236973">
    <property type="protein sequence ID" value="GAQ79074.1"/>
    <property type="molecule type" value="Genomic_DNA"/>
</dbReference>
<feature type="compositionally biased region" description="Basic and acidic residues" evidence="4">
    <location>
        <begin position="165"/>
        <end position="180"/>
    </location>
</feature>
<feature type="compositionally biased region" description="Basic and acidic residues" evidence="4">
    <location>
        <begin position="143"/>
        <end position="155"/>
    </location>
</feature>
<feature type="compositionally biased region" description="Basic and acidic residues" evidence="4">
    <location>
        <begin position="92"/>
        <end position="129"/>
    </location>
</feature>
<feature type="compositionally biased region" description="Acidic residues" evidence="4">
    <location>
        <begin position="607"/>
        <end position="620"/>
    </location>
</feature>
<comment type="similarity">
    <text evidence="2">Belongs to the NRDE2 family.</text>
</comment>
<sequence length="1231" mass="135433">MMADAGGSLFPLFPSGQQRINTSSTGAAATDWLVNTSFAEELLPASAPVPQVFAAAQLLESSDEEASPKEGETSRRQAASIDQAEVPADPGVIRRKDDEARGRAEGRLDNEAEHDFRKEGAGPSDQHREGRSRHKRRRKHRSRERDGSASDESRERRHRKRRKEREKEKEKAKAEAASLERLRVPAGTDRKAAVKTWVEEAPLTSEYYFDTKGDRDNLAFGSLYRLDVARYHRQPSQFVESVGSKRGRFSGLQEPEEDASAQGVGEKRYWGPGHALKEKSKKLKRVKATPRPGGRPSTPPGGYIPLLETPLPESNADEGPVEEGESFEDSLLRRTRDFNELTRTRPQELQGWLDFAAFQDEFVKIGRKREAVQALDKKLAIYEKALDHHPDSDELLLAYLTASAQRDDAPTLQAKWAKVLERLSGSCLLWREYIRLRKGQYSSFSVSDVRGVYAQARAALAQERNRVRREGAGEDKVGQVERDLVRIFLDACLFEWQTGHHELAVGLLQAQAEYSVFGPRIQASESSKQTLFQRFWDSEAPRIGESGGVGWGTWLAKEEERLQNWGGGVGEEEEEEEEKGGWSGWQDLKEIGGPGAESDSEGGRESEGEEEGSEGAAIEEESDEALLKRLGINLDAADAVDAASVDTWRKWAVEEETRGEQQWLPVRPKEGELSDGGGTDGELQRTVLFDDVQPFLFSLETDAAGVELLAGFGGFCEAPIPLLSTSNDAQLTGSREVITGSLRDHLIRATAEEEKAEVSFTSAADAVPEVGQTELRPAKGGEVLVNLVGGPVWLDQDPPRRRQFAANLLLQASGAFPASAPIARALLAVTSAGDVSGKEARGLAKALLKGRREDLTLWGAYAELEAAAGNVGAARKVFGTALGSVSALQPDARDKAPELFLSFAEMELRLDRATDGQDEARGENNGHIGSGRRAALHILACFGEGEAFKPAEAGVVPPSRILKAKNGYRDKLQQIRANTLRHPLTDADVATVACAALFEDLSGGDWQAAAATYEDALNLGLPGKRAKSPQYEKLVQRYIQTLAQTPAKPARQRQAVLRGLATFPKNPELLSALVRGEAHQALANRLRRYFDTEGAKAPSTVGWLFALACEMGRPGAAARIRSLFERALSTHETSQSVVLWRAYLAYEVEALKQPSRPSDRPDAARRVFFRALHACPWAKTLWLDGFKRLTEAGALTGKELGDLCETMIEKEMRIRTDIYEILLQETEAENL</sequence>
<dbReference type="Gene3D" id="1.25.40.10">
    <property type="entry name" value="Tetratricopeptide repeat domain"/>
    <property type="match status" value="3"/>
</dbReference>
<dbReference type="SMART" id="SM00386">
    <property type="entry name" value="HAT"/>
    <property type="match status" value="5"/>
</dbReference>
<feature type="compositionally biased region" description="Basic and acidic residues" evidence="4">
    <location>
        <begin position="66"/>
        <end position="75"/>
    </location>
</feature>
<evidence type="ECO:0000256" key="4">
    <source>
        <dbReference type="SAM" id="MobiDB-lite"/>
    </source>
</evidence>
<dbReference type="GO" id="GO:0031048">
    <property type="term" value="P:regulatory ncRNA-mediated heterochromatin formation"/>
    <property type="evidence" value="ECO:0000318"/>
    <property type="project" value="GO_Central"/>
</dbReference>
<keyword evidence="6" id="KW-1185">Reference proteome</keyword>
<evidence type="ECO:0000256" key="2">
    <source>
        <dbReference type="ARBA" id="ARBA00009265"/>
    </source>
</evidence>
<dbReference type="OMA" id="MRDKELH"/>
<keyword evidence="3" id="KW-0539">Nucleus</keyword>
<dbReference type="InterPro" id="IPR011990">
    <property type="entry name" value="TPR-like_helical_dom_sf"/>
</dbReference>